<dbReference type="InParanoid" id="W2SAZ5"/>
<reference evidence="3 4" key="1">
    <citation type="submission" date="2013-03" db="EMBL/GenBank/DDBJ databases">
        <title>The Genome Sequence of Phialophora europaea CBS 101466.</title>
        <authorList>
            <consortium name="The Broad Institute Genomics Platform"/>
            <person name="Cuomo C."/>
            <person name="de Hoog S."/>
            <person name="Gorbushina A."/>
            <person name="Walker B."/>
            <person name="Young S.K."/>
            <person name="Zeng Q."/>
            <person name="Gargeya S."/>
            <person name="Fitzgerald M."/>
            <person name="Haas B."/>
            <person name="Abouelleil A."/>
            <person name="Allen A.W."/>
            <person name="Alvarado L."/>
            <person name="Arachchi H.M."/>
            <person name="Berlin A.M."/>
            <person name="Chapman S.B."/>
            <person name="Gainer-Dewar J."/>
            <person name="Goldberg J."/>
            <person name="Griggs A."/>
            <person name="Gujja S."/>
            <person name="Hansen M."/>
            <person name="Howarth C."/>
            <person name="Imamovic A."/>
            <person name="Ireland A."/>
            <person name="Larimer J."/>
            <person name="McCowan C."/>
            <person name="Murphy C."/>
            <person name="Pearson M."/>
            <person name="Poon T.W."/>
            <person name="Priest M."/>
            <person name="Roberts A."/>
            <person name="Saif S."/>
            <person name="Shea T."/>
            <person name="Sisk P."/>
            <person name="Sykes S."/>
            <person name="Wortman J."/>
            <person name="Nusbaum C."/>
            <person name="Birren B."/>
        </authorList>
    </citation>
    <scope>NUCLEOTIDE SEQUENCE [LARGE SCALE GENOMIC DNA]</scope>
    <source>
        <strain evidence="3 4">CBS 101466</strain>
    </source>
</reference>
<accession>W2SAZ5</accession>
<keyword evidence="1" id="KW-0732">Signal</keyword>
<name>W2SAZ5_CYPE1</name>
<dbReference type="STRING" id="1220924.W2SAZ5"/>
<evidence type="ECO:0000313" key="3">
    <source>
        <dbReference type="EMBL" id="ETN45800.1"/>
    </source>
</evidence>
<dbReference type="PANTHER" id="PTHR24094">
    <property type="entry name" value="SECRETED PROTEIN"/>
    <property type="match status" value="1"/>
</dbReference>
<dbReference type="EMBL" id="KB822712">
    <property type="protein sequence ID" value="ETN45800.1"/>
    <property type="molecule type" value="Genomic_DNA"/>
</dbReference>
<evidence type="ECO:0000259" key="2">
    <source>
        <dbReference type="Pfam" id="PF07510"/>
    </source>
</evidence>
<proteinExistence type="predicted"/>
<feature type="domain" description="GmrSD restriction endonucleases C-terminal" evidence="2">
    <location>
        <begin position="96"/>
        <end position="202"/>
    </location>
</feature>
<evidence type="ECO:0000256" key="1">
    <source>
        <dbReference type="SAM" id="SignalP"/>
    </source>
</evidence>
<organism evidence="3 4">
    <name type="scientific">Cyphellophora europaea (strain CBS 101466)</name>
    <name type="common">Phialophora europaea</name>
    <dbReference type="NCBI Taxonomy" id="1220924"/>
    <lineage>
        <taxon>Eukaryota</taxon>
        <taxon>Fungi</taxon>
        <taxon>Dikarya</taxon>
        <taxon>Ascomycota</taxon>
        <taxon>Pezizomycotina</taxon>
        <taxon>Eurotiomycetes</taxon>
        <taxon>Chaetothyriomycetidae</taxon>
        <taxon>Chaetothyriales</taxon>
        <taxon>Cyphellophoraceae</taxon>
        <taxon>Cyphellophora</taxon>
    </lineage>
</organism>
<dbReference type="VEuPathDB" id="FungiDB:HMPREF1541_09633"/>
<protein>
    <recommendedName>
        <fullName evidence="2">GmrSD restriction endonucleases C-terminal domain-containing protein</fullName>
    </recommendedName>
</protein>
<sequence>MQLTTILTVVAGLANVALALPVPAPLPAPPGIPSASSARSSLSGLTVRSSGSMTGYSRDEFPHWISSGGCSTRETVLARDGSNVVQDSSCAATSGTWRSPYDGATQTSASDIDIDHMVPLANAWISGANSWTEARRREFANDLNSPQLWAVTASVNRAKSDSPPNTWKPPLTSFHCTYARGWIAVKAKFGLSVTSAESSALGDMLDTC</sequence>
<feature type="chain" id="PRO_5004824281" description="GmrSD restriction endonucleases C-terminal domain-containing protein" evidence="1">
    <location>
        <begin position="20"/>
        <end position="208"/>
    </location>
</feature>
<dbReference type="GeneID" id="19976972"/>
<feature type="signal peptide" evidence="1">
    <location>
        <begin position="1"/>
        <end position="19"/>
    </location>
</feature>
<dbReference type="AlphaFoldDB" id="W2SAZ5"/>
<keyword evidence="4" id="KW-1185">Reference proteome</keyword>
<dbReference type="Proteomes" id="UP000030752">
    <property type="component" value="Unassembled WGS sequence"/>
</dbReference>
<dbReference type="InterPro" id="IPR011089">
    <property type="entry name" value="GmrSD_C"/>
</dbReference>
<gene>
    <name evidence="3" type="ORF">HMPREF1541_09633</name>
</gene>
<dbReference type="Pfam" id="PF07510">
    <property type="entry name" value="GmrSD_C"/>
    <property type="match status" value="1"/>
</dbReference>
<evidence type="ECO:0000313" key="4">
    <source>
        <dbReference type="Proteomes" id="UP000030752"/>
    </source>
</evidence>
<dbReference type="HOGENOM" id="CLU_043034_3_1_1"/>
<dbReference type="eggNOG" id="ENOG502QWPZ">
    <property type="taxonomic scope" value="Eukaryota"/>
</dbReference>
<dbReference type="OrthoDB" id="3162605at2759"/>
<dbReference type="PANTHER" id="PTHR24094:SF15">
    <property type="entry name" value="AMP-DEPENDENT SYNTHETASE_LIGASE DOMAIN-CONTAINING PROTEIN-RELATED"/>
    <property type="match status" value="1"/>
</dbReference>
<dbReference type="RefSeq" id="XP_008712528.1">
    <property type="nucleotide sequence ID" value="XM_008714306.1"/>
</dbReference>